<organism evidence="1 2">
    <name type="scientific">Proteiniborus ethanoligenes</name>
    <dbReference type="NCBI Taxonomy" id="415015"/>
    <lineage>
        <taxon>Bacteria</taxon>
        <taxon>Bacillati</taxon>
        <taxon>Bacillota</taxon>
        <taxon>Clostridia</taxon>
        <taxon>Eubacteriales</taxon>
        <taxon>Proteiniborus</taxon>
    </lineage>
</organism>
<dbReference type="Proteomes" id="UP000198625">
    <property type="component" value="Unassembled WGS sequence"/>
</dbReference>
<sequence>MLTVNVPKFYSISLESTLNYTPYSQRLEKTVAAISRYAIKCLNEKVKIENLSDDKIIEFYLTKCLLSISSNPVWIQNVNKHKLDKDYLYILLKKYFYQYTNNFYL</sequence>
<dbReference type="EMBL" id="FNQE01000014">
    <property type="protein sequence ID" value="SDZ00649.1"/>
    <property type="molecule type" value="Genomic_DNA"/>
</dbReference>
<keyword evidence="2" id="KW-1185">Reference proteome</keyword>
<name>A0A1H3PJN7_9FIRM</name>
<dbReference type="OrthoDB" id="2083408at2"/>
<gene>
    <name evidence="1" type="ORF">SAMN05660462_01520</name>
</gene>
<evidence type="ECO:0000313" key="2">
    <source>
        <dbReference type="Proteomes" id="UP000198625"/>
    </source>
</evidence>
<proteinExistence type="predicted"/>
<accession>A0A1H3PJN7</accession>
<evidence type="ECO:0000313" key="1">
    <source>
        <dbReference type="EMBL" id="SDZ00649.1"/>
    </source>
</evidence>
<dbReference type="AlphaFoldDB" id="A0A1H3PJN7"/>
<protein>
    <submittedName>
        <fullName evidence="1">Uncharacterized protein</fullName>
    </submittedName>
</protein>
<reference evidence="2" key="1">
    <citation type="submission" date="2016-10" db="EMBL/GenBank/DDBJ databases">
        <authorList>
            <person name="Varghese N."/>
            <person name="Submissions S."/>
        </authorList>
    </citation>
    <scope>NUCLEOTIDE SEQUENCE [LARGE SCALE GENOMIC DNA]</scope>
    <source>
        <strain evidence="2">DSM 21650</strain>
    </source>
</reference>
<dbReference type="RefSeq" id="WP_091729379.1">
    <property type="nucleotide sequence ID" value="NZ_FNQE01000014.1"/>
</dbReference>